<dbReference type="Proteomes" id="UP000324222">
    <property type="component" value="Unassembled WGS sequence"/>
</dbReference>
<sequence length="121" mass="13160">MQIYHPVGEELRRCVVGTIAHEGTERRRDTRGRPVVLDFSPKLMSALHTHRINRYSRTGIPGDACVQRRAGPRVAAWAARPRRGTHHDLGLGWGADMVEETAASRVVGRAAAAAAHVAHGG</sequence>
<dbReference type="EMBL" id="VSRR010010316">
    <property type="protein sequence ID" value="MPC51644.1"/>
    <property type="molecule type" value="Genomic_DNA"/>
</dbReference>
<evidence type="ECO:0000313" key="2">
    <source>
        <dbReference type="Proteomes" id="UP000324222"/>
    </source>
</evidence>
<accession>A0A5B7G577</accession>
<name>A0A5B7G577_PORTR</name>
<dbReference type="AlphaFoldDB" id="A0A5B7G577"/>
<evidence type="ECO:0000313" key="1">
    <source>
        <dbReference type="EMBL" id="MPC51644.1"/>
    </source>
</evidence>
<protein>
    <submittedName>
        <fullName evidence="1">Uncharacterized protein</fullName>
    </submittedName>
</protein>
<keyword evidence="2" id="KW-1185">Reference proteome</keyword>
<gene>
    <name evidence="1" type="ORF">E2C01_045495</name>
</gene>
<organism evidence="1 2">
    <name type="scientific">Portunus trituberculatus</name>
    <name type="common">Swimming crab</name>
    <name type="synonym">Neptunus trituberculatus</name>
    <dbReference type="NCBI Taxonomy" id="210409"/>
    <lineage>
        <taxon>Eukaryota</taxon>
        <taxon>Metazoa</taxon>
        <taxon>Ecdysozoa</taxon>
        <taxon>Arthropoda</taxon>
        <taxon>Crustacea</taxon>
        <taxon>Multicrustacea</taxon>
        <taxon>Malacostraca</taxon>
        <taxon>Eumalacostraca</taxon>
        <taxon>Eucarida</taxon>
        <taxon>Decapoda</taxon>
        <taxon>Pleocyemata</taxon>
        <taxon>Brachyura</taxon>
        <taxon>Eubrachyura</taxon>
        <taxon>Portunoidea</taxon>
        <taxon>Portunidae</taxon>
        <taxon>Portuninae</taxon>
        <taxon>Portunus</taxon>
    </lineage>
</organism>
<proteinExistence type="predicted"/>
<reference evidence="1 2" key="1">
    <citation type="submission" date="2019-05" db="EMBL/GenBank/DDBJ databases">
        <title>Another draft genome of Portunus trituberculatus and its Hox gene families provides insights of decapod evolution.</title>
        <authorList>
            <person name="Jeong J.-H."/>
            <person name="Song I."/>
            <person name="Kim S."/>
            <person name="Choi T."/>
            <person name="Kim D."/>
            <person name="Ryu S."/>
            <person name="Kim W."/>
        </authorList>
    </citation>
    <scope>NUCLEOTIDE SEQUENCE [LARGE SCALE GENOMIC DNA]</scope>
    <source>
        <tissue evidence="1">Muscle</tissue>
    </source>
</reference>
<comment type="caution">
    <text evidence="1">The sequence shown here is derived from an EMBL/GenBank/DDBJ whole genome shotgun (WGS) entry which is preliminary data.</text>
</comment>